<dbReference type="PRINTS" id="PR00505">
    <property type="entry name" value="D12N6MTFRASE"/>
</dbReference>
<dbReference type="EMBL" id="WHOS01000112">
    <property type="protein sequence ID" value="NUB04438.1"/>
    <property type="molecule type" value="Genomic_DNA"/>
</dbReference>
<name>A0ABX2KP16_9PROT</name>
<dbReference type="InterPro" id="IPR012327">
    <property type="entry name" value="MeTrfase_D12"/>
</dbReference>
<evidence type="ECO:0000256" key="4">
    <source>
        <dbReference type="ARBA" id="ARBA00022679"/>
    </source>
</evidence>
<accession>A0ABX2KP16</accession>
<dbReference type="Pfam" id="PF02086">
    <property type="entry name" value="MethyltransfD12"/>
    <property type="match status" value="1"/>
</dbReference>
<protein>
    <recommendedName>
        <fullName evidence="2">site-specific DNA-methyltransferase (adenine-specific)</fullName>
        <ecNumber evidence="2">2.1.1.72</ecNumber>
    </recommendedName>
</protein>
<reference evidence="7 8" key="1">
    <citation type="submission" date="2019-10" db="EMBL/GenBank/DDBJ databases">
        <title>Genome sequence of Azospirillum melinis.</title>
        <authorList>
            <person name="Ambrosini A."/>
            <person name="Sant'Anna F.H."/>
            <person name="Cassan F.D."/>
            <person name="Souza E.M."/>
            <person name="Passaglia L.M.P."/>
        </authorList>
    </citation>
    <scope>NUCLEOTIDE SEQUENCE [LARGE SCALE GENOMIC DNA]</scope>
    <source>
        <strain evidence="7 8">TMCY0552</strain>
    </source>
</reference>
<dbReference type="InterPro" id="IPR029063">
    <property type="entry name" value="SAM-dependent_MTases_sf"/>
</dbReference>
<keyword evidence="8" id="KW-1185">Reference proteome</keyword>
<dbReference type="EC" id="2.1.1.72" evidence="2"/>
<sequence>MDTIFRPVRPVSPVAGYIGGKRNLAKRLVPLLQKIPHRTYAEPFVGMGGIFFRRDQAAPAEVINDYSRDVATLFRILQRHYQALRDHMRFGITSRTEYERLVAVDPDTLTDIERAARFLYLQKLTFGGKVASRTFGVDVTAPARFDMQRLGPILDAVHERLSGVVIECLSYAAFIPRYDREGTLFFLDPPYWDCEGDYGKNLFGRPDFEILATLLGELKGRFVMTLNDTPGVRETFGRFAFAPVETTYTVGGGKNAAKVGELVITNVPECLTALAPA</sequence>
<comment type="caution">
    <text evidence="7">The sequence shown here is derived from an EMBL/GenBank/DDBJ whole genome shotgun (WGS) entry which is preliminary data.</text>
</comment>
<dbReference type="GO" id="GO:0032259">
    <property type="term" value="P:methylation"/>
    <property type="evidence" value="ECO:0007669"/>
    <property type="project" value="UniProtKB-KW"/>
</dbReference>
<proteinExistence type="inferred from homology"/>
<dbReference type="Gene3D" id="3.40.50.150">
    <property type="entry name" value="Vaccinia Virus protein VP39"/>
    <property type="match status" value="1"/>
</dbReference>
<dbReference type="InterPro" id="IPR023095">
    <property type="entry name" value="Ade_MeTrfase_dom_2"/>
</dbReference>
<dbReference type="Gene3D" id="1.10.1020.10">
    <property type="entry name" value="Adenine-specific Methyltransferase, Domain 2"/>
    <property type="match status" value="1"/>
</dbReference>
<keyword evidence="5" id="KW-0949">S-adenosyl-L-methionine</keyword>
<dbReference type="PANTHER" id="PTHR30481">
    <property type="entry name" value="DNA ADENINE METHYLASE"/>
    <property type="match status" value="1"/>
</dbReference>
<gene>
    <name evidence="7" type="ORF">GBZ48_35165</name>
</gene>
<evidence type="ECO:0000256" key="2">
    <source>
        <dbReference type="ARBA" id="ARBA00011900"/>
    </source>
</evidence>
<organism evidence="7 8">
    <name type="scientific">Azospirillum melinis</name>
    <dbReference type="NCBI Taxonomy" id="328839"/>
    <lineage>
        <taxon>Bacteria</taxon>
        <taxon>Pseudomonadati</taxon>
        <taxon>Pseudomonadota</taxon>
        <taxon>Alphaproteobacteria</taxon>
        <taxon>Rhodospirillales</taxon>
        <taxon>Azospirillaceae</taxon>
        <taxon>Azospirillum</taxon>
    </lineage>
</organism>
<evidence type="ECO:0000256" key="6">
    <source>
        <dbReference type="ARBA" id="ARBA00047942"/>
    </source>
</evidence>
<dbReference type="Proteomes" id="UP000605086">
    <property type="component" value="Unassembled WGS sequence"/>
</dbReference>
<evidence type="ECO:0000313" key="8">
    <source>
        <dbReference type="Proteomes" id="UP000605086"/>
    </source>
</evidence>
<dbReference type="SUPFAM" id="SSF53335">
    <property type="entry name" value="S-adenosyl-L-methionine-dependent methyltransferases"/>
    <property type="match status" value="1"/>
</dbReference>
<dbReference type="GO" id="GO:0008168">
    <property type="term" value="F:methyltransferase activity"/>
    <property type="evidence" value="ECO:0007669"/>
    <property type="project" value="UniProtKB-KW"/>
</dbReference>
<comment type="catalytic activity">
    <reaction evidence="6">
        <text>a 2'-deoxyadenosine in DNA + S-adenosyl-L-methionine = an N(6)-methyl-2'-deoxyadenosine in DNA + S-adenosyl-L-homocysteine + H(+)</text>
        <dbReference type="Rhea" id="RHEA:15197"/>
        <dbReference type="Rhea" id="RHEA-COMP:12418"/>
        <dbReference type="Rhea" id="RHEA-COMP:12419"/>
        <dbReference type="ChEBI" id="CHEBI:15378"/>
        <dbReference type="ChEBI" id="CHEBI:57856"/>
        <dbReference type="ChEBI" id="CHEBI:59789"/>
        <dbReference type="ChEBI" id="CHEBI:90615"/>
        <dbReference type="ChEBI" id="CHEBI:90616"/>
        <dbReference type="EC" id="2.1.1.72"/>
    </reaction>
</comment>
<comment type="similarity">
    <text evidence="1">Belongs to the N(4)/N(6)-methyltransferase family.</text>
</comment>
<keyword evidence="3 7" id="KW-0489">Methyltransferase</keyword>
<dbReference type="RefSeq" id="WP_174475260.1">
    <property type="nucleotide sequence ID" value="NZ_JAGINN010000033.1"/>
</dbReference>
<evidence type="ECO:0000256" key="5">
    <source>
        <dbReference type="ARBA" id="ARBA00022691"/>
    </source>
</evidence>
<evidence type="ECO:0000313" key="7">
    <source>
        <dbReference type="EMBL" id="NUB04438.1"/>
    </source>
</evidence>
<evidence type="ECO:0000256" key="1">
    <source>
        <dbReference type="ARBA" id="ARBA00006594"/>
    </source>
</evidence>
<keyword evidence="4" id="KW-0808">Transferase</keyword>
<evidence type="ECO:0000256" key="3">
    <source>
        <dbReference type="ARBA" id="ARBA00022603"/>
    </source>
</evidence>
<dbReference type="PANTHER" id="PTHR30481:SF4">
    <property type="entry name" value="SITE-SPECIFIC DNA-METHYLTRANSFERASE (ADENINE-SPECIFIC)"/>
    <property type="match status" value="1"/>
</dbReference>